<evidence type="ECO:0000256" key="1">
    <source>
        <dbReference type="SAM" id="Phobius"/>
    </source>
</evidence>
<name>A0ABD5RDH2_9EURY</name>
<protein>
    <recommendedName>
        <fullName evidence="4">ABC transporter ATP-binding protein</fullName>
    </recommendedName>
</protein>
<dbReference type="InterPro" id="IPR055968">
    <property type="entry name" value="DUF7546"/>
</dbReference>
<evidence type="ECO:0000313" key="2">
    <source>
        <dbReference type="EMBL" id="MFC5368072.1"/>
    </source>
</evidence>
<feature type="transmembrane region" description="Helical" evidence="1">
    <location>
        <begin position="128"/>
        <end position="156"/>
    </location>
</feature>
<feature type="transmembrane region" description="Helical" evidence="1">
    <location>
        <begin position="205"/>
        <end position="223"/>
    </location>
</feature>
<sequence>MSTSPADRLASALAALADRLRPSRRDLLLLGLVVNTELLAMFAYLLLTEVTLSEPRYALYGLVWLTLGLWVLVKVRPAPASTTTRRKALAVAVGYFALLAVAGGLVTGGGVGALGARIGWLPPGWGPALIYSGATVNVILMPARVVGYLALAYLVYATVIDAASAAVSGLLGLLSCVSCSWPILASLAAAIAGGGSALAAATTPLSYDLSTLVFVVTVGLLYWRPFGR</sequence>
<feature type="transmembrane region" description="Helical" evidence="1">
    <location>
        <begin position="27"/>
        <end position="45"/>
    </location>
</feature>
<feature type="transmembrane region" description="Helical" evidence="1">
    <location>
        <begin position="57"/>
        <end position="76"/>
    </location>
</feature>
<gene>
    <name evidence="2" type="ORF">ACFPJ5_14145</name>
</gene>
<evidence type="ECO:0000313" key="3">
    <source>
        <dbReference type="Proteomes" id="UP001596201"/>
    </source>
</evidence>
<keyword evidence="1" id="KW-1133">Transmembrane helix</keyword>
<feature type="transmembrane region" description="Helical" evidence="1">
    <location>
        <begin position="88"/>
        <end position="116"/>
    </location>
</feature>
<proteinExistence type="predicted"/>
<dbReference type="AlphaFoldDB" id="A0ABD5RDH2"/>
<keyword evidence="1" id="KW-0812">Transmembrane</keyword>
<accession>A0ABD5RDH2</accession>
<feature type="transmembrane region" description="Helical" evidence="1">
    <location>
        <begin position="168"/>
        <end position="193"/>
    </location>
</feature>
<organism evidence="2 3">
    <name type="scientific">Salinirubrum litoreum</name>
    <dbReference type="NCBI Taxonomy" id="1126234"/>
    <lineage>
        <taxon>Archaea</taxon>
        <taxon>Methanobacteriati</taxon>
        <taxon>Methanobacteriota</taxon>
        <taxon>Stenosarchaea group</taxon>
        <taxon>Halobacteria</taxon>
        <taxon>Halobacteriales</taxon>
        <taxon>Haloferacaceae</taxon>
        <taxon>Salinirubrum</taxon>
    </lineage>
</organism>
<evidence type="ECO:0008006" key="4">
    <source>
        <dbReference type="Google" id="ProtNLM"/>
    </source>
</evidence>
<dbReference type="EMBL" id="JBHSKX010000002">
    <property type="protein sequence ID" value="MFC5368072.1"/>
    <property type="molecule type" value="Genomic_DNA"/>
</dbReference>
<dbReference type="RefSeq" id="WP_227230308.1">
    <property type="nucleotide sequence ID" value="NZ_JAJCVJ010000002.1"/>
</dbReference>
<keyword evidence="3" id="KW-1185">Reference proteome</keyword>
<dbReference type="Proteomes" id="UP001596201">
    <property type="component" value="Unassembled WGS sequence"/>
</dbReference>
<dbReference type="Pfam" id="PF24412">
    <property type="entry name" value="DUF7546"/>
    <property type="match status" value="1"/>
</dbReference>
<reference evidence="2 3" key="1">
    <citation type="journal article" date="2019" name="Int. J. Syst. Evol. Microbiol.">
        <title>The Global Catalogue of Microorganisms (GCM) 10K type strain sequencing project: providing services to taxonomists for standard genome sequencing and annotation.</title>
        <authorList>
            <consortium name="The Broad Institute Genomics Platform"/>
            <consortium name="The Broad Institute Genome Sequencing Center for Infectious Disease"/>
            <person name="Wu L."/>
            <person name="Ma J."/>
        </authorList>
    </citation>
    <scope>NUCLEOTIDE SEQUENCE [LARGE SCALE GENOMIC DNA]</scope>
    <source>
        <strain evidence="2 3">CGMCC 1.12237</strain>
    </source>
</reference>
<comment type="caution">
    <text evidence="2">The sequence shown here is derived from an EMBL/GenBank/DDBJ whole genome shotgun (WGS) entry which is preliminary data.</text>
</comment>
<keyword evidence="1" id="KW-0472">Membrane</keyword>